<reference evidence="2 5" key="1">
    <citation type="submission" date="2022-01" db="EMBL/GenBank/DDBJ databases">
        <title>VMRC isolate genome collection.</title>
        <authorList>
            <person name="France M."/>
            <person name="Rutt L."/>
            <person name="Humphrys M."/>
            <person name="Ravel J."/>
        </authorList>
    </citation>
    <scope>NUCLEOTIDE SEQUENCE</scope>
    <source>
        <strain evidence="3 5">C0030B4</strain>
        <strain evidence="2">C0048A1</strain>
    </source>
</reference>
<dbReference type="GO" id="GO:0008757">
    <property type="term" value="F:S-adenosylmethionine-dependent methyltransferase activity"/>
    <property type="evidence" value="ECO:0007669"/>
    <property type="project" value="InterPro"/>
</dbReference>
<evidence type="ECO:0000259" key="1">
    <source>
        <dbReference type="Pfam" id="PF08241"/>
    </source>
</evidence>
<dbReference type="AlphaFoldDB" id="A0AAP3GFC8"/>
<evidence type="ECO:0000313" key="5">
    <source>
        <dbReference type="Proteomes" id="UP001527392"/>
    </source>
</evidence>
<dbReference type="Pfam" id="PF08241">
    <property type="entry name" value="Methyltransf_11"/>
    <property type="match status" value="1"/>
</dbReference>
<gene>
    <name evidence="3" type="ORF">L2504_03230</name>
    <name evidence="2" type="ORF">L2724_02505</name>
</gene>
<proteinExistence type="predicted"/>
<dbReference type="Proteomes" id="UP001212401">
    <property type="component" value="Unassembled WGS sequence"/>
</dbReference>
<dbReference type="RefSeq" id="WP_003716578.1">
    <property type="nucleotide sequence ID" value="NZ_CAUPFI010000003.1"/>
</dbReference>
<dbReference type="InterPro" id="IPR013216">
    <property type="entry name" value="Methyltransf_11"/>
</dbReference>
<dbReference type="SUPFAM" id="SSF53335">
    <property type="entry name" value="S-adenosyl-L-methionine-dependent methyltransferases"/>
    <property type="match status" value="1"/>
</dbReference>
<dbReference type="CDD" id="cd02440">
    <property type="entry name" value="AdoMet_MTases"/>
    <property type="match status" value="1"/>
</dbReference>
<evidence type="ECO:0000313" key="4">
    <source>
        <dbReference type="Proteomes" id="UP001212401"/>
    </source>
</evidence>
<name>A0AAP3GFC8_9LACO</name>
<dbReference type="PANTHER" id="PTHR45277:SF1">
    <property type="entry name" value="EXPRESSED PROTEIN"/>
    <property type="match status" value="1"/>
</dbReference>
<sequence>MKVLLVIIIILILLVVGIYCNTLFRGRNLIWGQIFRELKMPENAQVAILGLNYAGLFIDVAKRLKAPGKVTGVNIGNENVTKQESERIKENRVADRAKLVDGSLLNLPLESRHYDYVLSTFTFHSVSPAINRGRAIQEAVRVMKPNGTLIIVDFGNLQQYRPLLNILGFQDVRVVPTGINGWWGGPWLKTSVLMARR</sequence>
<evidence type="ECO:0000313" key="2">
    <source>
        <dbReference type="EMBL" id="MCZ3667159.1"/>
    </source>
</evidence>
<feature type="domain" description="Methyltransferase type 11" evidence="1">
    <location>
        <begin position="59"/>
        <end position="151"/>
    </location>
</feature>
<evidence type="ECO:0000313" key="3">
    <source>
        <dbReference type="EMBL" id="MCZ3781158.1"/>
    </source>
</evidence>
<accession>A0AAP3GFC8</accession>
<dbReference type="GO" id="GO:0032259">
    <property type="term" value="P:methylation"/>
    <property type="evidence" value="ECO:0007669"/>
    <property type="project" value="UniProtKB-KW"/>
</dbReference>
<keyword evidence="5" id="KW-1185">Reference proteome</keyword>
<comment type="caution">
    <text evidence="2">The sequence shown here is derived from an EMBL/GenBank/DDBJ whole genome shotgun (WGS) entry which is preliminary data.</text>
</comment>
<keyword evidence="2" id="KW-0489">Methyltransferase</keyword>
<dbReference type="Proteomes" id="UP001527392">
    <property type="component" value="Unassembled WGS sequence"/>
</dbReference>
<dbReference type="Gene3D" id="3.40.50.150">
    <property type="entry name" value="Vaccinia Virus protein VP39"/>
    <property type="match status" value="1"/>
</dbReference>
<dbReference type="EMBL" id="JAKHMS010000004">
    <property type="protein sequence ID" value="MCZ3781158.1"/>
    <property type="molecule type" value="Genomic_DNA"/>
</dbReference>
<organism evidence="2 4">
    <name type="scientific">Limosilactobacillus vaginalis</name>
    <dbReference type="NCBI Taxonomy" id="1633"/>
    <lineage>
        <taxon>Bacteria</taxon>
        <taxon>Bacillati</taxon>
        <taxon>Bacillota</taxon>
        <taxon>Bacilli</taxon>
        <taxon>Lactobacillales</taxon>
        <taxon>Lactobacillaceae</taxon>
        <taxon>Limosilactobacillus</taxon>
    </lineage>
</organism>
<dbReference type="InterPro" id="IPR029063">
    <property type="entry name" value="SAM-dependent_MTases_sf"/>
</dbReference>
<protein>
    <submittedName>
        <fullName evidence="2">Class I SAM-dependent methyltransferase</fullName>
    </submittedName>
</protein>
<dbReference type="EMBL" id="JAKHPH010000004">
    <property type="protein sequence ID" value="MCZ3667159.1"/>
    <property type="molecule type" value="Genomic_DNA"/>
</dbReference>
<keyword evidence="2" id="KW-0808">Transferase</keyword>
<dbReference type="PANTHER" id="PTHR45277">
    <property type="entry name" value="EXPRESSED PROTEIN"/>
    <property type="match status" value="1"/>
</dbReference>